<dbReference type="Proteomes" id="UP000092574">
    <property type="component" value="Chromosome"/>
</dbReference>
<keyword evidence="2 6" id="KW-0812">Transmembrane</keyword>
<evidence type="ECO:0000256" key="2">
    <source>
        <dbReference type="ARBA" id="ARBA00022692"/>
    </source>
</evidence>
<organism evidence="8 9">
    <name type="scientific">Blautia pseudococcoides</name>
    <dbReference type="NCBI Taxonomy" id="1796616"/>
    <lineage>
        <taxon>Bacteria</taxon>
        <taxon>Bacillati</taxon>
        <taxon>Bacillota</taxon>
        <taxon>Clostridia</taxon>
        <taxon>Lachnospirales</taxon>
        <taxon>Lachnospiraceae</taxon>
        <taxon>Blautia</taxon>
    </lineage>
</organism>
<dbReference type="Pfam" id="PF10502">
    <property type="entry name" value="Peptidase_S26"/>
    <property type="match status" value="1"/>
</dbReference>
<dbReference type="InterPro" id="IPR036286">
    <property type="entry name" value="LexA/Signal_pep-like_sf"/>
</dbReference>
<evidence type="ECO:0000313" key="9">
    <source>
        <dbReference type="Proteomes" id="UP000092574"/>
    </source>
</evidence>
<dbReference type="AlphaFoldDB" id="A0A1C7I5N8"/>
<dbReference type="GO" id="GO:0016020">
    <property type="term" value="C:membrane"/>
    <property type="evidence" value="ECO:0007669"/>
    <property type="project" value="UniProtKB-SubCell"/>
</dbReference>
<evidence type="ECO:0000256" key="4">
    <source>
        <dbReference type="ARBA" id="ARBA00023136"/>
    </source>
</evidence>
<evidence type="ECO:0000259" key="7">
    <source>
        <dbReference type="Pfam" id="PF10502"/>
    </source>
</evidence>
<dbReference type="EMBL" id="CP015405">
    <property type="protein sequence ID" value="ANU74997.2"/>
    <property type="molecule type" value="Genomic_DNA"/>
</dbReference>
<dbReference type="NCBIfam" id="TIGR02228">
    <property type="entry name" value="sigpep_I_arch"/>
    <property type="match status" value="1"/>
</dbReference>
<proteinExistence type="predicted"/>
<dbReference type="GO" id="GO:0006465">
    <property type="term" value="P:signal peptide processing"/>
    <property type="evidence" value="ECO:0007669"/>
    <property type="project" value="UniProtKB-UniRule"/>
</dbReference>
<evidence type="ECO:0000256" key="1">
    <source>
        <dbReference type="ARBA" id="ARBA00004370"/>
    </source>
</evidence>
<dbReference type="OrthoDB" id="1648066at2"/>
<feature type="transmembrane region" description="Helical" evidence="6">
    <location>
        <begin position="15"/>
        <end position="35"/>
    </location>
</feature>
<evidence type="ECO:0000256" key="6">
    <source>
        <dbReference type="SAM" id="Phobius"/>
    </source>
</evidence>
<dbReference type="PRINTS" id="PR00728">
    <property type="entry name" value="SIGNALPTASE"/>
</dbReference>
<gene>
    <name evidence="8" type="ORF">A4V09_04000</name>
</gene>
<comment type="subcellular location">
    <subcellularLocation>
        <location evidence="1">Membrane</location>
    </subcellularLocation>
</comment>
<evidence type="ECO:0000256" key="3">
    <source>
        <dbReference type="ARBA" id="ARBA00022989"/>
    </source>
</evidence>
<evidence type="ECO:0000256" key="5">
    <source>
        <dbReference type="NCBIfam" id="TIGR02228"/>
    </source>
</evidence>
<dbReference type="CDD" id="cd06530">
    <property type="entry name" value="S26_SPase_I"/>
    <property type="match status" value="1"/>
</dbReference>
<dbReference type="SUPFAM" id="SSF51306">
    <property type="entry name" value="LexA/Signal peptidase"/>
    <property type="match status" value="1"/>
</dbReference>
<dbReference type="PANTHER" id="PTHR10806">
    <property type="entry name" value="SIGNAL PEPTIDASE COMPLEX CATALYTIC SUBUNIT SEC11"/>
    <property type="match status" value="1"/>
</dbReference>
<dbReference type="InterPro" id="IPR019533">
    <property type="entry name" value="Peptidase_S26"/>
</dbReference>
<protein>
    <recommendedName>
        <fullName evidence="5">Signal peptidase I</fullName>
        <ecNumber evidence="5">3.4.21.89</ecNumber>
    </recommendedName>
</protein>
<evidence type="ECO:0000313" key="8">
    <source>
        <dbReference type="EMBL" id="ANU74997.2"/>
    </source>
</evidence>
<name>A0A1C7I5N8_9FIRM</name>
<dbReference type="PANTHER" id="PTHR10806:SF6">
    <property type="entry name" value="SIGNAL PEPTIDASE COMPLEX CATALYTIC SUBUNIT SEC11"/>
    <property type="match status" value="1"/>
</dbReference>
<keyword evidence="3 6" id="KW-1133">Transmembrane helix</keyword>
<accession>A0A1C7I5N8</accession>
<keyword evidence="9" id="KW-1185">Reference proteome</keyword>
<dbReference type="STRING" id="1796616.A4V09_04000"/>
<feature type="domain" description="Peptidase S26" evidence="7">
    <location>
        <begin position="19"/>
        <end position="86"/>
    </location>
</feature>
<dbReference type="GO" id="GO:0009003">
    <property type="term" value="F:signal peptidase activity"/>
    <property type="evidence" value="ECO:0007669"/>
    <property type="project" value="UniProtKB-EC"/>
</dbReference>
<feature type="transmembrane region" description="Helical" evidence="6">
    <location>
        <begin position="136"/>
        <end position="154"/>
    </location>
</feature>
<dbReference type="InterPro" id="IPR001733">
    <property type="entry name" value="Peptidase_S26B"/>
</dbReference>
<dbReference type="EC" id="3.4.21.89" evidence="5"/>
<keyword evidence="4 6" id="KW-0472">Membrane</keyword>
<dbReference type="KEGG" id="byl:A4V09_04000"/>
<sequence length="169" mass="18735">MEKAMKRACYLAGEIVYWALCLVLILNLLLCIMGIRPFVVVSGSMEPAIKTGSISWVNLHADASCMEQGDILAFKRNDGELVLHRIVRKTEAGMVTKGDANQTPDPALVREHQIKGRVLFTVPYVGKAFMRNAGEFAVFFTVGSVVLFILLKTAKFSGGKYHEKNNNEK</sequence>
<reference evidence="8" key="1">
    <citation type="submission" date="2017-04" db="EMBL/GenBank/DDBJ databases">
        <title>Complete Genome Sequences of Twelve Strains of a Stable Defined Moderately Diverse Mouse Microbiota 2 (sDMDMm2).</title>
        <authorList>
            <person name="Uchimura Y."/>
            <person name="Wyss M."/>
            <person name="Brugiroux S."/>
            <person name="Limenitakis J.P."/>
            <person name="Stecher B."/>
            <person name="McCoy K.D."/>
            <person name="Macpherson A.J."/>
        </authorList>
    </citation>
    <scope>NUCLEOTIDE SEQUENCE</scope>
    <source>
        <strain evidence="8">YL58</strain>
    </source>
</reference>
<dbReference type="GO" id="GO:0004252">
    <property type="term" value="F:serine-type endopeptidase activity"/>
    <property type="evidence" value="ECO:0007669"/>
    <property type="project" value="UniProtKB-UniRule"/>
</dbReference>